<dbReference type="Pfam" id="PF24990">
    <property type="entry name" value="PAS_13"/>
    <property type="match status" value="1"/>
</dbReference>
<dbReference type="SMART" id="SM00066">
    <property type="entry name" value="GAL4"/>
    <property type="match status" value="1"/>
</dbReference>
<evidence type="ECO:0000313" key="12">
    <source>
        <dbReference type="EMBL" id="KAK4506914.1"/>
    </source>
</evidence>
<feature type="compositionally biased region" description="Basic and acidic residues" evidence="10">
    <location>
        <begin position="15"/>
        <end position="37"/>
    </location>
</feature>
<evidence type="ECO:0000256" key="3">
    <source>
        <dbReference type="ARBA" id="ARBA00022432"/>
    </source>
</evidence>
<dbReference type="EMBL" id="JAXOVC010000001">
    <property type="protein sequence ID" value="KAK4506914.1"/>
    <property type="molecule type" value="Genomic_DNA"/>
</dbReference>
<keyword evidence="4" id="KW-0479">Metal-binding</keyword>
<evidence type="ECO:0000256" key="7">
    <source>
        <dbReference type="ARBA" id="ARBA00023125"/>
    </source>
</evidence>
<dbReference type="PROSITE" id="PS50048">
    <property type="entry name" value="ZN2_CY6_FUNGAL_2"/>
    <property type="match status" value="1"/>
</dbReference>
<evidence type="ECO:0000256" key="2">
    <source>
        <dbReference type="ARBA" id="ARBA00010855"/>
    </source>
</evidence>
<evidence type="ECO:0000256" key="1">
    <source>
        <dbReference type="ARBA" id="ARBA00004123"/>
    </source>
</evidence>
<feature type="compositionally biased region" description="Basic and acidic residues" evidence="10">
    <location>
        <begin position="627"/>
        <end position="640"/>
    </location>
</feature>
<organism evidence="12 13">
    <name type="scientific">Zasmidium cellare</name>
    <name type="common">Wine cellar mold</name>
    <name type="synonym">Racodium cellare</name>
    <dbReference type="NCBI Taxonomy" id="395010"/>
    <lineage>
        <taxon>Eukaryota</taxon>
        <taxon>Fungi</taxon>
        <taxon>Dikarya</taxon>
        <taxon>Ascomycota</taxon>
        <taxon>Pezizomycotina</taxon>
        <taxon>Dothideomycetes</taxon>
        <taxon>Dothideomycetidae</taxon>
        <taxon>Mycosphaerellales</taxon>
        <taxon>Mycosphaerellaceae</taxon>
        <taxon>Zasmidium</taxon>
    </lineage>
</organism>
<keyword evidence="9" id="KW-0539">Nucleus</keyword>
<dbReference type="CDD" id="cd00067">
    <property type="entry name" value="GAL4"/>
    <property type="match status" value="1"/>
</dbReference>
<keyword evidence="3" id="KW-0312">Gluconeogenesis</keyword>
<keyword evidence="13" id="KW-1185">Reference proteome</keyword>
<evidence type="ECO:0000256" key="8">
    <source>
        <dbReference type="ARBA" id="ARBA00023163"/>
    </source>
</evidence>
<evidence type="ECO:0000256" key="10">
    <source>
        <dbReference type="SAM" id="MobiDB-lite"/>
    </source>
</evidence>
<accession>A0ABR0EZ30</accession>
<feature type="region of interest" description="Disordered" evidence="10">
    <location>
        <begin position="345"/>
        <end position="410"/>
    </location>
</feature>
<dbReference type="PANTHER" id="PTHR47659:SF1">
    <property type="entry name" value="TRANSCRIPTION ACTIVATOR OF GLUCONEOGENESIS ERT1"/>
    <property type="match status" value="1"/>
</dbReference>
<dbReference type="Gene3D" id="4.10.240.10">
    <property type="entry name" value="Zn(2)-C6 fungal-type DNA-binding domain"/>
    <property type="match status" value="1"/>
</dbReference>
<dbReference type="InterPro" id="IPR056751">
    <property type="entry name" value="PAS_13"/>
</dbReference>
<feature type="region of interest" description="Disordered" evidence="10">
    <location>
        <begin position="1"/>
        <end position="62"/>
    </location>
</feature>
<keyword evidence="8" id="KW-0804">Transcription</keyword>
<feature type="region of interest" description="Disordered" evidence="10">
    <location>
        <begin position="613"/>
        <end position="640"/>
    </location>
</feature>
<evidence type="ECO:0000256" key="4">
    <source>
        <dbReference type="ARBA" id="ARBA00022723"/>
    </source>
</evidence>
<reference evidence="12 13" key="1">
    <citation type="journal article" date="2023" name="G3 (Bethesda)">
        <title>A chromosome-level genome assembly of Zasmidium syzygii isolated from banana leaves.</title>
        <authorList>
            <person name="van Westerhoven A.C."/>
            <person name="Mehrabi R."/>
            <person name="Talebi R."/>
            <person name="Steentjes M.B.F."/>
            <person name="Corcolon B."/>
            <person name="Chong P.A."/>
            <person name="Kema G.H.J."/>
            <person name="Seidl M.F."/>
        </authorList>
    </citation>
    <scope>NUCLEOTIDE SEQUENCE [LARGE SCALE GENOMIC DNA]</scope>
    <source>
        <strain evidence="12 13">P124</strain>
    </source>
</reference>
<dbReference type="PANTHER" id="PTHR47659">
    <property type="entry name" value="ZN(II)2CYS6 TRANSCRIPTION FACTOR (EUROFUNG)-RELATED"/>
    <property type="match status" value="1"/>
</dbReference>
<comment type="subcellular location">
    <subcellularLocation>
        <location evidence="1">Nucleus</location>
    </subcellularLocation>
</comment>
<comment type="caution">
    <text evidence="12">The sequence shown here is derived from an EMBL/GenBank/DDBJ whole genome shotgun (WGS) entry which is preliminary data.</text>
</comment>
<dbReference type="InterPro" id="IPR050335">
    <property type="entry name" value="ERT1_acuK_gluconeogen_tf"/>
</dbReference>
<evidence type="ECO:0000256" key="6">
    <source>
        <dbReference type="ARBA" id="ARBA00023015"/>
    </source>
</evidence>
<dbReference type="Proteomes" id="UP001305779">
    <property type="component" value="Unassembled WGS sequence"/>
</dbReference>
<feature type="compositionally biased region" description="Polar residues" evidence="10">
    <location>
        <begin position="38"/>
        <end position="52"/>
    </location>
</feature>
<sequence>MSPDAEDASPSPEPGTEHESGIMAETKVERASTEEKSPNASAGNGTSQPSKSNAKDPSRPRRKKARRACFACQRAHLTCGDERPCTRCIKRGLQDQCHDGVRKKAKYLHDAPPEALMPGYAQNYAMNGSQNLSTVPGAASVGSNGLAVSQPGAFYPQPAQSGFSPYSTNAQQGHMGPPMMDNNGMVPEFTTGQTVDTPTQYQSTSSQQVSPAQELTNIDQTPTIGTGSQTFETPYFDPNDPSLFNFNISDLNFGNHYGALEFGMLGHISGAVNTPDIDQMNSMSNHGSVSYDNTGGYNAGFGYNQTFPSWQSVPNAASRQNSSNNLWNSQANGLEAYAIGEQASSLTGASPHSQNQDYPGYQSANMSPETQFAQPEQQSQHPDLLRQSLSQAQRKQPPFPDPHWDSKKGRRNTSEIYNAVQAPYSYTQGFHALTAFLQKRFPSKKVLRIAKALADIRPSFISCNQHLNHDDLIFMEKSFQRTLYEYEGLIGHFGTPTIICRRTGEIAAVSKEFCLVTGWRKDVLLGKEPNLNVNTGGNISGTQTGTSSRGAATPRLANVEVDPARPQPVFLAEVMDEDAVVQFYEDFAELAFGASRTSIIGAPCDLLKYRTKEDPGWGSNDRSSDDDDKRNKKAGEVKSEHLIQGEAGMNALGERDGRVKCQMCWTVKRDTFDIPMLIVMNFLPMI</sequence>
<dbReference type="InterPro" id="IPR001138">
    <property type="entry name" value="Zn2Cys6_DnaBD"/>
</dbReference>
<protein>
    <recommendedName>
        <fullName evidence="11">Zn(2)-C6 fungal-type domain-containing protein</fullName>
    </recommendedName>
</protein>
<dbReference type="InterPro" id="IPR036864">
    <property type="entry name" value="Zn2-C6_fun-type_DNA-bd_sf"/>
</dbReference>
<name>A0ABR0EZ30_ZASCE</name>
<feature type="domain" description="Zn(2)-C6 fungal-type" evidence="11">
    <location>
        <begin position="68"/>
        <end position="97"/>
    </location>
</feature>
<evidence type="ECO:0000256" key="5">
    <source>
        <dbReference type="ARBA" id="ARBA00022833"/>
    </source>
</evidence>
<keyword evidence="6" id="KW-0805">Transcription regulation</keyword>
<proteinExistence type="inferred from homology"/>
<evidence type="ECO:0000259" key="11">
    <source>
        <dbReference type="PROSITE" id="PS50048"/>
    </source>
</evidence>
<gene>
    <name evidence="12" type="ORF">PRZ48_000647</name>
</gene>
<evidence type="ECO:0000256" key="9">
    <source>
        <dbReference type="ARBA" id="ARBA00023242"/>
    </source>
</evidence>
<keyword evidence="7" id="KW-0238">DNA-binding</keyword>
<feature type="compositionally biased region" description="Polar residues" evidence="10">
    <location>
        <begin position="345"/>
        <end position="394"/>
    </location>
</feature>
<evidence type="ECO:0000313" key="13">
    <source>
        <dbReference type="Proteomes" id="UP001305779"/>
    </source>
</evidence>
<comment type="similarity">
    <text evidence="2">Belongs to the ERT1/acuK family.</text>
</comment>
<dbReference type="SUPFAM" id="SSF57701">
    <property type="entry name" value="Zn2/Cys6 DNA-binding domain"/>
    <property type="match status" value="1"/>
</dbReference>
<keyword evidence="5" id="KW-0862">Zinc</keyword>